<protein>
    <recommendedName>
        <fullName evidence="9">Nucleoporin Pom152</fullName>
    </recommendedName>
</protein>
<sequence>MSAPPPQSEQPPLKPRISEEAIDAPTQRSYLAALFVLAQAYKLSEALYPAVGAGASSSEADSVNWRLWKWIAVDLLFVGFVAFLRVPRLEWGWKARWTIRLGLCGLDYVLFGRWTLAASMFVPAAVRSFFTRTLTTDEHSVRLSSIAKQEREHLGQAFTVRVLAVSTVMLNPLSAVFCRHASHSRKSDPTLIPLVFNNTIPSKVVYTVTSFDDPPRSHTLTVPASQLVRRAHPSRHLTDSSQVSAQDDELALASEWSLVPASKPSSQTLRHTLPEDRETYDKNDPFRLSPSESLYYLPVTAIGSIRLESIEDADGHPIRIRRKRTAVTGQAAHDATNGTVVRAFEETRILRCPTAGFSLDAGVLGYAGAVEEHRCLAPNQGVPETWPLGLVVSGTEPLSVKWYSREGDKDRGVRREQELAGIVGASGASDSVIPIPTNASLAKPGRTTFYIETVSDSAGNVVSYAGDLKNPLAEGTIASRAVVVHRPPEVAFVGECARGEEVHLLRQKTKNQSRKLQMKLSGIDEELHDTRHGGRCARFEVDVKYTPEDSTARGWVKRLEATGPRLDFEVDQPGTYEIVDIKSEHCPGAVLVPNSPVPTLQTTFTPVHDVCNAENGMIASLHLTGAPPFAVHYTVTRLSGPGAPRTMHYTRRVSHSRDEFRFDTAPGDWEYRFTSVTDAFYNKLPLDGGASLVRRQSIPVVGNAKWRDAAHGKTVHSCEGETVQVEIDLEGVAPWEVEYAVVGQPSKKISGITRSPYAFDIDIPTAIAKQGGQFALSLDDLVIEVRRTKPTARFHGTEGSRSVLIRDGETARIPLRLSGERPWTIEYLPPASNGRTAEAVRFTAQQPNAELGIDRALAGTYKLLSVRDKYCPGDVSETEWVVETLPRPSARLDAQAGRLVRNGSYVRPGVCMNAADSVAVLFEGKWTSLAQPRFHSTYSRKAPFKAAYTLQKGSHHGETRQHTLQAIQSRADLTLFTAEAGHHTYTLSSVADSLYTDLSAKGLSAPEDGKPGLVRVEQDVYALPSAYFAHGAKRGFCVNDALASRGSDDLILHLDGAAPFEIEIEVREDGQRHSKRYTVPSVQSHKWPVTLPYGLKQASAHSIAIRRIKDAHGCETIVDASAPASQSQRTVIPIPVAEIATIQPVSAQTDHCVGDFLDFVVQGAPPFTVKYEFEGKEHVVPLTSAKFQRLATKPGTFRIVSVGHGEDQCRSNNVDLVKHIHPLPSAKVDFEDSSSIDIREGEQAEIVLRFDGTPPFSFTYTRRAANGRSQDGPVLESHTVTGHTSHEYSIFTSQEGTWAVSFIADAYCSYPSPRQSAVTKA</sequence>
<dbReference type="PANTHER" id="PTHR28206">
    <property type="entry name" value="NUCLEOPORIN POM152"/>
    <property type="match status" value="1"/>
</dbReference>
<dbReference type="InterPro" id="IPR037701">
    <property type="entry name" value="Pom152"/>
</dbReference>
<name>A0A2S5B774_9BASI</name>
<feature type="domain" description="Nucleoporin POM152 immunoglobulin-like" evidence="2">
    <location>
        <begin position="941"/>
        <end position="1001"/>
    </location>
</feature>
<evidence type="ECO:0000259" key="2">
    <source>
        <dbReference type="Pfam" id="PF23664"/>
    </source>
</evidence>
<dbReference type="GO" id="GO:0070762">
    <property type="term" value="C:nuclear pore transmembrane ring"/>
    <property type="evidence" value="ECO:0007669"/>
    <property type="project" value="TreeGrafter"/>
</dbReference>
<feature type="domain" description="Nucleoporin POM152 immunoglobulin-like" evidence="2">
    <location>
        <begin position="594"/>
        <end position="697"/>
    </location>
</feature>
<organism evidence="7 8">
    <name type="scientific">Rhodotorula taiwanensis</name>
    <dbReference type="NCBI Taxonomy" id="741276"/>
    <lineage>
        <taxon>Eukaryota</taxon>
        <taxon>Fungi</taxon>
        <taxon>Dikarya</taxon>
        <taxon>Basidiomycota</taxon>
        <taxon>Pucciniomycotina</taxon>
        <taxon>Microbotryomycetes</taxon>
        <taxon>Sporidiobolales</taxon>
        <taxon>Sporidiobolaceae</taxon>
        <taxon>Rhodotorula</taxon>
    </lineage>
</organism>
<feature type="domain" description="Nucleoporin POM152 ninth Ig-like" evidence="6">
    <location>
        <begin position="1140"/>
        <end position="1216"/>
    </location>
</feature>
<dbReference type="InterPro" id="IPR056541">
    <property type="entry name" value="Ig-like_POM152"/>
</dbReference>
<dbReference type="STRING" id="741276.A0A2S5B774"/>
<feature type="domain" description="Nucleoporin POM152 N-terminal transmembrane" evidence="3">
    <location>
        <begin position="23"/>
        <end position="115"/>
    </location>
</feature>
<dbReference type="InterPro" id="IPR056540">
    <property type="entry name" value="TMD_POM152"/>
</dbReference>
<comment type="caution">
    <text evidence="7">The sequence shown here is derived from an EMBL/GenBank/DDBJ whole genome shotgun (WGS) entry which is preliminary data.</text>
</comment>
<dbReference type="InterPro" id="IPR056544">
    <property type="entry name" value="Ig_POM152"/>
</dbReference>
<feature type="compositionally biased region" description="Basic and acidic residues" evidence="1">
    <location>
        <begin position="272"/>
        <end position="283"/>
    </location>
</feature>
<dbReference type="PANTHER" id="PTHR28206:SF1">
    <property type="entry name" value="NUCLEOPORIN POM152"/>
    <property type="match status" value="1"/>
</dbReference>
<dbReference type="Pfam" id="PF24519">
    <property type="entry name" value="Ig-like_Pom152_1"/>
    <property type="match status" value="1"/>
</dbReference>
<reference evidence="7 8" key="1">
    <citation type="journal article" date="2018" name="Front. Microbiol.">
        <title>Prospects for Fungal Bioremediation of Acidic Radioactive Waste Sites: Characterization and Genome Sequence of Rhodotorula taiwanensis MD1149.</title>
        <authorList>
            <person name="Tkavc R."/>
            <person name="Matrosova V.Y."/>
            <person name="Grichenko O.E."/>
            <person name="Gostincar C."/>
            <person name="Volpe R.P."/>
            <person name="Klimenkova P."/>
            <person name="Gaidamakova E.K."/>
            <person name="Zhou C.E."/>
            <person name="Stewart B.J."/>
            <person name="Lyman M.G."/>
            <person name="Malfatti S.A."/>
            <person name="Rubinfeld B."/>
            <person name="Courtot M."/>
            <person name="Singh J."/>
            <person name="Dalgard C.L."/>
            <person name="Hamilton T."/>
            <person name="Frey K.G."/>
            <person name="Gunde-Cimerman N."/>
            <person name="Dugan L."/>
            <person name="Daly M.J."/>
        </authorList>
    </citation>
    <scope>NUCLEOTIDE SEQUENCE [LARGE SCALE GENOMIC DNA]</scope>
    <source>
        <strain evidence="7 8">MD1149</strain>
    </source>
</reference>
<feature type="domain" description="Nucleoporin POM152 Ig-like" evidence="4">
    <location>
        <begin position="1224"/>
        <end position="1309"/>
    </location>
</feature>
<feature type="domain" description="Nucleoporin POM152 Ig-like" evidence="4">
    <location>
        <begin position="789"/>
        <end position="878"/>
    </location>
</feature>
<proteinExistence type="predicted"/>
<evidence type="ECO:0000259" key="5">
    <source>
        <dbReference type="Pfam" id="PF24519"/>
    </source>
</evidence>
<dbReference type="EMBL" id="PJQD01000048">
    <property type="protein sequence ID" value="POY72634.1"/>
    <property type="molecule type" value="Genomic_DNA"/>
</dbReference>
<dbReference type="InterPro" id="IPR056543">
    <property type="entry name" value="Ig-like_POM152_9th"/>
</dbReference>
<dbReference type="Proteomes" id="UP000237144">
    <property type="component" value="Unassembled WGS sequence"/>
</dbReference>
<gene>
    <name evidence="7" type="ORF">BMF94_4462</name>
</gene>
<dbReference type="Pfam" id="PF24097">
    <property type="entry name" value="TMD_POM152"/>
    <property type="match status" value="1"/>
</dbReference>
<evidence type="ECO:0000313" key="7">
    <source>
        <dbReference type="EMBL" id="POY72634.1"/>
    </source>
</evidence>
<evidence type="ECO:0008006" key="9">
    <source>
        <dbReference type="Google" id="ProtNLM"/>
    </source>
</evidence>
<dbReference type="OrthoDB" id="5529162at2759"/>
<dbReference type="Pfam" id="PF24312">
    <property type="entry name" value="Ig-like_POM152"/>
    <property type="match status" value="2"/>
</dbReference>
<dbReference type="InterPro" id="IPR056542">
    <property type="entry name" value="Ig-like_POM152_1st"/>
</dbReference>
<evidence type="ECO:0000259" key="4">
    <source>
        <dbReference type="Pfam" id="PF24312"/>
    </source>
</evidence>
<feature type="domain" description="Nucleoporin POM152 first Ig-like" evidence="5">
    <location>
        <begin position="167"/>
        <end position="327"/>
    </location>
</feature>
<dbReference type="GO" id="GO:0006606">
    <property type="term" value="P:protein import into nucleus"/>
    <property type="evidence" value="ECO:0007669"/>
    <property type="project" value="TreeGrafter"/>
</dbReference>
<dbReference type="Pfam" id="PF23664">
    <property type="entry name" value="Ig_Pom152"/>
    <property type="match status" value="2"/>
</dbReference>
<dbReference type="Pfam" id="PF24527">
    <property type="entry name" value="Ig-like_Pom152_9"/>
    <property type="match status" value="1"/>
</dbReference>
<evidence type="ECO:0000259" key="6">
    <source>
        <dbReference type="Pfam" id="PF24527"/>
    </source>
</evidence>
<evidence type="ECO:0000313" key="8">
    <source>
        <dbReference type="Proteomes" id="UP000237144"/>
    </source>
</evidence>
<evidence type="ECO:0000256" key="1">
    <source>
        <dbReference type="SAM" id="MobiDB-lite"/>
    </source>
</evidence>
<evidence type="ECO:0000259" key="3">
    <source>
        <dbReference type="Pfam" id="PF24097"/>
    </source>
</evidence>
<dbReference type="GO" id="GO:0017056">
    <property type="term" value="F:structural constituent of nuclear pore"/>
    <property type="evidence" value="ECO:0007669"/>
    <property type="project" value="InterPro"/>
</dbReference>
<accession>A0A2S5B774</accession>
<keyword evidence="8" id="KW-1185">Reference proteome</keyword>
<dbReference type="GO" id="GO:0006999">
    <property type="term" value="P:nuclear pore organization"/>
    <property type="evidence" value="ECO:0007669"/>
    <property type="project" value="TreeGrafter"/>
</dbReference>
<feature type="region of interest" description="Disordered" evidence="1">
    <location>
        <begin position="263"/>
        <end position="283"/>
    </location>
</feature>